<dbReference type="GO" id="GO:0008955">
    <property type="term" value="F:peptidoglycan glycosyltransferase activity"/>
    <property type="evidence" value="ECO:0007669"/>
    <property type="project" value="UniProtKB-UniRule"/>
</dbReference>
<keyword evidence="7 11" id="KW-0573">Peptidoglycan synthesis</keyword>
<evidence type="ECO:0000256" key="1">
    <source>
        <dbReference type="ARBA" id="ARBA00022475"/>
    </source>
</evidence>
<evidence type="ECO:0000256" key="3">
    <source>
        <dbReference type="ARBA" id="ARBA00022676"/>
    </source>
</evidence>
<dbReference type="PANTHER" id="PTHR30400:SF0">
    <property type="entry name" value="BIOSYNTHETIC PEPTIDOGLYCAN TRANSGLYCOSYLASE"/>
    <property type="match status" value="1"/>
</dbReference>
<reference evidence="13 14" key="1">
    <citation type="journal article" date="2019" name="Nat. Med.">
        <title>A library of human gut bacterial isolates paired with longitudinal multiomics data enables mechanistic microbiome research.</title>
        <authorList>
            <person name="Poyet M."/>
            <person name="Groussin M."/>
            <person name="Gibbons S.M."/>
            <person name="Avila-Pacheco J."/>
            <person name="Jiang X."/>
            <person name="Kearney S.M."/>
            <person name="Perrotta A.R."/>
            <person name="Berdy B."/>
            <person name="Zhao S."/>
            <person name="Lieberman T.D."/>
            <person name="Swanson P.K."/>
            <person name="Smith M."/>
            <person name="Roesemann S."/>
            <person name="Alexander J.E."/>
            <person name="Rich S.A."/>
            <person name="Livny J."/>
            <person name="Vlamakis H."/>
            <person name="Clish C."/>
            <person name="Bullock K."/>
            <person name="Deik A."/>
            <person name="Scott J."/>
            <person name="Pierce K.A."/>
            <person name="Xavier R.J."/>
            <person name="Alm E.J."/>
        </authorList>
    </citation>
    <scope>NUCLEOTIDE SEQUENCE [LARGE SCALE GENOMIC DNA]</scope>
    <source>
        <strain evidence="13 14">BIOML-A2</strain>
    </source>
</reference>
<dbReference type="GO" id="GO:0005886">
    <property type="term" value="C:plasma membrane"/>
    <property type="evidence" value="ECO:0007669"/>
    <property type="project" value="UniProtKB-SubCell"/>
</dbReference>
<dbReference type="GO" id="GO:0071555">
    <property type="term" value="P:cell wall organization"/>
    <property type="evidence" value="ECO:0007669"/>
    <property type="project" value="UniProtKB-KW"/>
</dbReference>
<feature type="domain" description="Glycosyl transferase family 51" evidence="12">
    <location>
        <begin position="64"/>
        <end position="228"/>
    </location>
</feature>
<keyword evidence="2 11" id="KW-0997">Cell inner membrane</keyword>
<protein>
    <recommendedName>
        <fullName evidence="11">Biosynthetic peptidoglycan transglycosylase</fullName>
        <ecNumber evidence="11">2.4.99.28</ecNumber>
    </recommendedName>
    <alternativeName>
        <fullName evidence="11">Glycan polymerase</fullName>
    </alternativeName>
    <alternativeName>
        <fullName evidence="11">Peptidoglycan glycosyltransferase MtgA</fullName>
        <shortName evidence="11">PGT</shortName>
    </alternativeName>
</protein>
<evidence type="ECO:0000256" key="5">
    <source>
        <dbReference type="ARBA" id="ARBA00022692"/>
    </source>
</evidence>
<dbReference type="Proteomes" id="UP000462362">
    <property type="component" value="Unassembled WGS sequence"/>
</dbReference>
<dbReference type="InterPro" id="IPR011812">
    <property type="entry name" value="Pep_trsgly"/>
</dbReference>
<evidence type="ECO:0000256" key="2">
    <source>
        <dbReference type="ARBA" id="ARBA00022519"/>
    </source>
</evidence>
<dbReference type="NCBIfam" id="TIGR02070">
    <property type="entry name" value="mono_pep_trsgly"/>
    <property type="match status" value="1"/>
</dbReference>
<comment type="pathway">
    <text evidence="11">Cell wall biogenesis; peptidoglycan biosynthesis.</text>
</comment>
<dbReference type="AlphaFoldDB" id="A0A6I3S280"/>
<organism evidence="13 14">
    <name type="scientific">Parasutterella excrementihominis</name>
    <dbReference type="NCBI Taxonomy" id="487175"/>
    <lineage>
        <taxon>Bacteria</taxon>
        <taxon>Pseudomonadati</taxon>
        <taxon>Pseudomonadota</taxon>
        <taxon>Betaproteobacteria</taxon>
        <taxon>Burkholderiales</taxon>
        <taxon>Sutterellaceae</taxon>
        <taxon>Parasutterella</taxon>
    </lineage>
</organism>
<dbReference type="HAMAP" id="MF_00766">
    <property type="entry name" value="PGT_MtgA"/>
    <property type="match status" value="1"/>
</dbReference>
<sequence length="237" mass="27341">MFNRSKTNKYSWTAKLFLCALLAFFLFELQYVGRILLFDFVNPSSSPYIRAEQERLLEEGKHPVLYQWVDYDQISPYLIRAVVAAEDADFMHHNGLRWDAIKTAAERNLLSDKRAPGGSTLTQQTVKNLFLSHDRSYFRKAQEIILTPIVEAIWGKTRILEIYLNIAEFGNGIFGAQAASRYYFNKNAANLSRAEAIRLASILINPKKYQFVKSAPPINRRVNRISHDLNLVQIPQR</sequence>
<comment type="catalytic activity">
    <reaction evidence="11">
        <text>[GlcNAc-(1-&gt;4)-Mur2Ac(oyl-L-Ala-gamma-D-Glu-L-Lys-D-Ala-D-Ala)](n)-di-trans,octa-cis-undecaprenyl diphosphate + beta-D-GlcNAc-(1-&gt;4)-Mur2Ac(oyl-L-Ala-gamma-D-Glu-L-Lys-D-Ala-D-Ala)-di-trans,octa-cis-undecaprenyl diphosphate = [GlcNAc-(1-&gt;4)-Mur2Ac(oyl-L-Ala-gamma-D-Glu-L-Lys-D-Ala-D-Ala)](n+1)-di-trans,octa-cis-undecaprenyl diphosphate + di-trans,octa-cis-undecaprenyl diphosphate + H(+)</text>
        <dbReference type="Rhea" id="RHEA:23708"/>
        <dbReference type="Rhea" id="RHEA-COMP:9602"/>
        <dbReference type="Rhea" id="RHEA-COMP:9603"/>
        <dbReference type="ChEBI" id="CHEBI:15378"/>
        <dbReference type="ChEBI" id="CHEBI:58405"/>
        <dbReference type="ChEBI" id="CHEBI:60033"/>
        <dbReference type="ChEBI" id="CHEBI:78435"/>
        <dbReference type="EC" id="2.4.99.28"/>
    </reaction>
</comment>
<accession>A0A6I3S280</accession>
<evidence type="ECO:0000313" key="13">
    <source>
        <dbReference type="EMBL" id="MTU44274.1"/>
    </source>
</evidence>
<dbReference type="SUPFAM" id="SSF53955">
    <property type="entry name" value="Lysozyme-like"/>
    <property type="match status" value="1"/>
</dbReference>
<keyword evidence="3 11" id="KW-0328">Glycosyltransferase</keyword>
<dbReference type="Gene3D" id="1.10.3810.10">
    <property type="entry name" value="Biosynthetic peptidoglycan transglycosylase-like"/>
    <property type="match status" value="1"/>
</dbReference>
<dbReference type="UniPathway" id="UPA00219"/>
<dbReference type="Pfam" id="PF00912">
    <property type="entry name" value="Transgly"/>
    <property type="match status" value="1"/>
</dbReference>
<dbReference type="InterPro" id="IPR023346">
    <property type="entry name" value="Lysozyme-like_dom_sf"/>
</dbReference>
<keyword evidence="1 11" id="KW-1003">Cell membrane</keyword>
<dbReference type="GO" id="GO:0009274">
    <property type="term" value="C:peptidoglycan-based cell wall"/>
    <property type="evidence" value="ECO:0007669"/>
    <property type="project" value="InterPro"/>
</dbReference>
<comment type="function">
    <text evidence="11">Peptidoglycan polymerase that catalyzes glycan chain elongation from lipid-linked precursors.</text>
</comment>
<evidence type="ECO:0000256" key="4">
    <source>
        <dbReference type="ARBA" id="ARBA00022679"/>
    </source>
</evidence>
<evidence type="ECO:0000259" key="12">
    <source>
        <dbReference type="Pfam" id="PF00912"/>
    </source>
</evidence>
<dbReference type="InterPro" id="IPR036950">
    <property type="entry name" value="PBP_transglycosylase"/>
</dbReference>
<evidence type="ECO:0000313" key="14">
    <source>
        <dbReference type="Proteomes" id="UP000462362"/>
    </source>
</evidence>
<dbReference type="GO" id="GO:0008360">
    <property type="term" value="P:regulation of cell shape"/>
    <property type="evidence" value="ECO:0007669"/>
    <property type="project" value="UniProtKB-KW"/>
</dbReference>
<dbReference type="RefSeq" id="WP_173020607.1">
    <property type="nucleotide sequence ID" value="NZ_CAMLVM010000043.1"/>
</dbReference>
<gene>
    <name evidence="11 13" type="primary">mtgA</name>
    <name evidence="13" type="ORF">GMD42_11815</name>
</gene>
<keyword evidence="10 11" id="KW-0961">Cell wall biogenesis/degradation</keyword>
<dbReference type="GO" id="GO:0016763">
    <property type="term" value="F:pentosyltransferase activity"/>
    <property type="evidence" value="ECO:0007669"/>
    <property type="project" value="InterPro"/>
</dbReference>
<evidence type="ECO:0000256" key="7">
    <source>
        <dbReference type="ARBA" id="ARBA00022984"/>
    </source>
</evidence>
<dbReference type="EC" id="2.4.99.28" evidence="11"/>
<evidence type="ECO:0000256" key="11">
    <source>
        <dbReference type="HAMAP-Rule" id="MF_00766"/>
    </source>
</evidence>
<comment type="caution">
    <text evidence="13">The sequence shown here is derived from an EMBL/GenBank/DDBJ whole genome shotgun (WGS) entry which is preliminary data.</text>
</comment>
<evidence type="ECO:0000256" key="8">
    <source>
        <dbReference type="ARBA" id="ARBA00022989"/>
    </source>
</evidence>
<comment type="subcellular location">
    <subcellularLocation>
        <location evidence="11">Cell inner membrane</location>
        <topology evidence="11">Single-pass membrane protein</topology>
    </subcellularLocation>
</comment>
<keyword evidence="9 11" id="KW-0472">Membrane</keyword>
<name>A0A6I3S280_9BURK</name>
<keyword evidence="8 11" id="KW-1133">Transmembrane helix</keyword>
<dbReference type="EMBL" id="WNCL01000057">
    <property type="protein sequence ID" value="MTU44274.1"/>
    <property type="molecule type" value="Genomic_DNA"/>
</dbReference>
<dbReference type="InterPro" id="IPR001264">
    <property type="entry name" value="Glyco_trans_51"/>
</dbReference>
<keyword evidence="4 11" id="KW-0808">Transferase</keyword>
<evidence type="ECO:0000256" key="6">
    <source>
        <dbReference type="ARBA" id="ARBA00022960"/>
    </source>
</evidence>
<dbReference type="GO" id="GO:0009252">
    <property type="term" value="P:peptidoglycan biosynthetic process"/>
    <property type="evidence" value="ECO:0007669"/>
    <property type="project" value="UniProtKB-UniRule"/>
</dbReference>
<evidence type="ECO:0000256" key="9">
    <source>
        <dbReference type="ARBA" id="ARBA00023136"/>
    </source>
</evidence>
<dbReference type="PANTHER" id="PTHR30400">
    <property type="entry name" value="MONOFUNCTIONAL BIOSYNTHETIC PEPTIDOGLYCAN TRANSGLYCOSYLASE"/>
    <property type="match status" value="1"/>
</dbReference>
<evidence type="ECO:0000256" key="10">
    <source>
        <dbReference type="ARBA" id="ARBA00023316"/>
    </source>
</evidence>
<proteinExistence type="inferred from homology"/>
<comment type="similarity">
    <text evidence="11">Belongs to the glycosyltransferase 51 family.</text>
</comment>
<keyword evidence="5 11" id="KW-0812">Transmembrane</keyword>
<keyword evidence="6 11" id="KW-0133">Cell shape</keyword>